<dbReference type="InterPro" id="IPR036264">
    <property type="entry name" value="Bact_exopeptidase_dim_dom"/>
</dbReference>
<feature type="binding site" evidence="2">
    <location>
        <position position="108"/>
    </location>
    <ligand>
        <name>Mn(2+)</name>
        <dbReference type="ChEBI" id="CHEBI:29035"/>
        <label>2</label>
    </ligand>
</feature>
<keyword evidence="2" id="KW-0479">Metal-binding</keyword>
<dbReference type="EMBL" id="QRMS01000003">
    <property type="protein sequence ID" value="RHJ87177.1"/>
    <property type="molecule type" value="Genomic_DNA"/>
</dbReference>
<dbReference type="GO" id="GO:0046872">
    <property type="term" value="F:metal ion binding"/>
    <property type="evidence" value="ECO:0007669"/>
    <property type="project" value="UniProtKB-KW"/>
</dbReference>
<dbReference type="Pfam" id="PF07687">
    <property type="entry name" value="M20_dimer"/>
    <property type="match status" value="1"/>
</dbReference>
<feature type="binding site" evidence="2">
    <location>
        <position position="367"/>
    </location>
    <ligand>
        <name>Mn(2+)</name>
        <dbReference type="ChEBI" id="CHEBI:29035"/>
        <label>2</label>
    </ligand>
</feature>
<evidence type="ECO:0000259" key="3">
    <source>
        <dbReference type="Pfam" id="PF07687"/>
    </source>
</evidence>
<proteinExistence type="predicted"/>
<keyword evidence="5" id="KW-1185">Reference proteome</keyword>
<evidence type="ECO:0000256" key="2">
    <source>
        <dbReference type="PIRSR" id="PIRSR005962-1"/>
    </source>
</evidence>
<dbReference type="PANTHER" id="PTHR11014">
    <property type="entry name" value="PEPTIDASE M20 FAMILY MEMBER"/>
    <property type="match status" value="1"/>
</dbReference>
<feature type="binding site" evidence="2">
    <location>
        <position position="168"/>
    </location>
    <ligand>
        <name>Mn(2+)</name>
        <dbReference type="ChEBI" id="CHEBI:29035"/>
        <label>2</label>
    </ligand>
</feature>
<dbReference type="InterPro" id="IPR002933">
    <property type="entry name" value="Peptidase_M20"/>
</dbReference>
<dbReference type="SUPFAM" id="SSF55031">
    <property type="entry name" value="Bacterial exopeptidase dimerisation domain"/>
    <property type="match status" value="1"/>
</dbReference>
<feature type="binding site" evidence="2">
    <location>
        <position position="142"/>
    </location>
    <ligand>
        <name>Mn(2+)</name>
        <dbReference type="ChEBI" id="CHEBI:29035"/>
        <label>2</label>
    </ligand>
</feature>
<dbReference type="OrthoDB" id="9776731at2"/>
<dbReference type="InterPro" id="IPR017439">
    <property type="entry name" value="Amidohydrolase"/>
</dbReference>
<dbReference type="GO" id="GO:0050118">
    <property type="term" value="F:N-acetyldiaminopimelate deacetylase activity"/>
    <property type="evidence" value="ECO:0007669"/>
    <property type="project" value="UniProtKB-ARBA"/>
</dbReference>
<protein>
    <submittedName>
        <fullName evidence="4">Amidohydrolase</fullName>
    </submittedName>
</protein>
<dbReference type="CDD" id="cd03886">
    <property type="entry name" value="M20_Acy1"/>
    <property type="match status" value="1"/>
</dbReference>
<evidence type="ECO:0000313" key="5">
    <source>
        <dbReference type="Proteomes" id="UP000284841"/>
    </source>
</evidence>
<sequence>MQKVKDQFLQLVDDYKEQAISMRRYLHQYPETAGCEKTTTNYIKERLQESDIEVVDSPFHTGLVAKVNGKTGGKIICIRVGIDALPVKEESDVDFISKNEGACHCCGHDLHMAAAIICAKILHETRNTWNGSVGFIFQPATETGKGAEYMIRQQVLKILRPDVILGFHCWPELLVGSVGVRRGPMMAASDSLKIIIEGKSGSAAHPHKCVDPILISTYVMQLLQNIVSRECSPVEPVVITIGKIIGGTGGDSIPNIVEMEGTVRTLRAAQRICIRKAISRTVEHTAAAMGGTGHVTFIENGDSVICDEIVASYLEEAAAYVATGPIDQLQKPSMGMEDFSYYLRDLPGAYFRIGTANKQSASKLPLHNPALIFDEDAILVACKILLQFTAIYNT</sequence>
<dbReference type="PIRSF" id="PIRSF005962">
    <property type="entry name" value="Pept_M20D_amidohydro"/>
    <property type="match status" value="1"/>
</dbReference>
<dbReference type="STRING" id="1776384.GCA_900086585_00631"/>
<gene>
    <name evidence="4" type="ORF">DW099_10765</name>
</gene>
<keyword evidence="2" id="KW-0464">Manganese</keyword>
<evidence type="ECO:0000256" key="1">
    <source>
        <dbReference type="ARBA" id="ARBA00022801"/>
    </source>
</evidence>
<dbReference type="Gene3D" id="3.40.630.10">
    <property type="entry name" value="Zn peptidases"/>
    <property type="match status" value="1"/>
</dbReference>
<name>A0A415E0M2_9FIRM</name>
<dbReference type="PANTHER" id="PTHR11014:SF63">
    <property type="entry name" value="METALLOPEPTIDASE, PUTATIVE (AFU_ORTHOLOGUE AFUA_6G09600)-RELATED"/>
    <property type="match status" value="1"/>
</dbReference>
<comment type="caution">
    <text evidence="4">The sequence shown here is derived from an EMBL/GenBank/DDBJ whole genome shotgun (WGS) entry which is preliminary data.</text>
</comment>
<feature type="binding site" evidence="2">
    <location>
        <position position="106"/>
    </location>
    <ligand>
        <name>Mn(2+)</name>
        <dbReference type="ChEBI" id="CHEBI:29035"/>
        <label>2</label>
    </ligand>
</feature>
<evidence type="ECO:0000313" key="4">
    <source>
        <dbReference type="EMBL" id="RHJ87177.1"/>
    </source>
</evidence>
<comment type="cofactor">
    <cofactor evidence="2">
        <name>Mn(2+)</name>
        <dbReference type="ChEBI" id="CHEBI:29035"/>
    </cofactor>
    <text evidence="2">The Mn(2+) ion enhances activity.</text>
</comment>
<accession>A0A415E0M2</accession>
<dbReference type="AlphaFoldDB" id="A0A415E0M2"/>
<dbReference type="Pfam" id="PF01546">
    <property type="entry name" value="Peptidase_M20"/>
    <property type="match status" value="1"/>
</dbReference>
<feature type="domain" description="Peptidase M20 dimerisation" evidence="3">
    <location>
        <begin position="191"/>
        <end position="286"/>
    </location>
</feature>
<organism evidence="4 5">
    <name type="scientific">Emergencia timonensis</name>
    <dbReference type="NCBI Taxonomy" id="1776384"/>
    <lineage>
        <taxon>Bacteria</taxon>
        <taxon>Bacillati</taxon>
        <taxon>Bacillota</taxon>
        <taxon>Clostridia</taxon>
        <taxon>Peptostreptococcales</taxon>
        <taxon>Anaerovoracaceae</taxon>
        <taxon>Emergencia</taxon>
    </lineage>
</organism>
<dbReference type="FunFam" id="3.30.70.360:FF:000001">
    <property type="entry name" value="N-acetyldiaminopimelate deacetylase"/>
    <property type="match status" value="1"/>
</dbReference>
<reference evidence="4 5" key="1">
    <citation type="submission" date="2018-08" db="EMBL/GenBank/DDBJ databases">
        <title>A genome reference for cultivated species of the human gut microbiota.</title>
        <authorList>
            <person name="Zou Y."/>
            <person name="Xue W."/>
            <person name="Luo G."/>
        </authorList>
    </citation>
    <scope>NUCLEOTIDE SEQUENCE [LARGE SCALE GENOMIC DNA]</scope>
    <source>
        <strain evidence="4 5">AM07-24</strain>
    </source>
</reference>
<dbReference type="Gene3D" id="3.30.70.360">
    <property type="match status" value="1"/>
</dbReference>
<dbReference type="SUPFAM" id="SSF53187">
    <property type="entry name" value="Zn-dependent exopeptidases"/>
    <property type="match status" value="1"/>
</dbReference>
<dbReference type="NCBIfam" id="TIGR01891">
    <property type="entry name" value="amidohydrolases"/>
    <property type="match status" value="1"/>
</dbReference>
<dbReference type="GO" id="GO:0019877">
    <property type="term" value="P:diaminopimelate biosynthetic process"/>
    <property type="evidence" value="ECO:0007669"/>
    <property type="project" value="UniProtKB-ARBA"/>
</dbReference>
<dbReference type="InterPro" id="IPR011650">
    <property type="entry name" value="Peptidase_M20_dimer"/>
</dbReference>
<dbReference type="Proteomes" id="UP000284841">
    <property type="component" value="Unassembled WGS sequence"/>
</dbReference>
<dbReference type="RefSeq" id="WP_118335697.1">
    <property type="nucleotide sequence ID" value="NZ_AP025567.1"/>
</dbReference>
<keyword evidence="1 4" id="KW-0378">Hydrolase</keyword>